<dbReference type="PROSITE" id="PS50950">
    <property type="entry name" value="ZF_THAP"/>
    <property type="match status" value="1"/>
</dbReference>
<evidence type="ECO:0000313" key="7">
    <source>
        <dbReference type="EMBL" id="KFM67103.1"/>
    </source>
</evidence>
<dbReference type="AlphaFoldDB" id="A0A087TPR4"/>
<dbReference type="GO" id="GO:0008270">
    <property type="term" value="F:zinc ion binding"/>
    <property type="evidence" value="ECO:0007669"/>
    <property type="project" value="UniProtKB-KW"/>
</dbReference>
<evidence type="ECO:0000256" key="5">
    <source>
        <dbReference type="PROSITE-ProRule" id="PRU00309"/>
    </source>
</evidence>
<reference evidence="7 8" key="1">
    <citation type="submission" date="2013-11" db="EMBL/GenBank/DDBJ databases">
        <title>Genome sequencing of Stegodyphus mimosarum.</title>
        <authorList>
            <person name="Bechsgaard J."/>
        </authorList>
    </citation>
    <scope>NUCLEOTIDE SEQUENCE [LARGE SCALE GENOMIC DNA]</scope>
</reference>
<sequence length="411" mass="44104">MESCAIPSCVNYNRLVTDVGLYPLPEDKNARILWMQAFCLKDTGKPSKLNKEIKVCGEHFWSRRSNMNVSGSLSGAQLAMPTNTSQKTDALVKQVKSRLPPNYAVRVVGVFSSPVNKNTPTQGTDVIQSVPSIVSVNSEVSEQRPATTSRNNTVVSGVTVSGYTLKSHNVLSTVSNTSECADIFNSNKVIQNVSSNVDNSLCDIDLDLECEEEDLSAAQESAISQEWLGWISANKSISESSTENVSKLSVTNFSESVTENSSKSDSTIVGSYEFITESNESVLPGAVQSGLPFVNNVKLPEVIPLSCIPAVKPLLSGTMPYKEPLLNPSTFVSSSANIISSPTFVTPASNILLLAAQNATSQPTVPLLGSAPTLLGNAINNTESSNYPKMSKFPVNESIVPNLEIDEENSR</sequence>
<keyword evidence="3" id="KW-0862">Zinc</keyword>
<protein>
    <recommendedName>
        <fullName evidence="6">THAP-type domain-containing protein</fullName>
    </recommendedName>
</protein>
<gene>
    <name evidence="7" type="ORF">X975_06876</name>
</gene>
<evidence type="ECO:0000256" key="1">
    <source>
        <dbReference type="ARBA" id="ARBA00022723"/>
    </source>
</evidence>
<dbReference type="Pfam" id="PF05485">
    <property type="entry name" value="THAP"/>
    <property type="match status" value="1"/>
</dbReference>
<evidence type="ECO:0000256" key="3">
    <source>
        <dbReference type="ARBA" id="ARBA00022833"/>
    </source>
</evidence>
<keyword evidence="2 5" id="KW-0863">Zinc-finger</keyword>
<evidence type="ECO:0000313" key="8">
    <source>
        <dbReference type="Proteomes" id="UP000054359"/>
    </source>
</evidence>
<keyword evidence="8" id="KW-1185">Reference proteome</keyword>
<organism evidence="7 8">
    <name type="scientific">Stegodyphus mimosarum</name>
    <name type="common">African social velvet spider</name>
    <dbReference type="NCBI Taxonomy" id="407821"/>
    <lineage>
        <taxon>Eukaryota</taxon>
        <taxon>Metazoa</taxon>
        <taxon>Ecdysozoa</taxon>
        <taxon>Arthropoda</taxon>
        <taxon>Chelicerata</taxon>
        <taxon>Arachnida</taxon>
        <taxon>Araneae</taxon>
        <taxon>Araneomorphae</taxon>
        <taxon>Entelegynae</taxon>
        <taxon>Eresoidea</taxon>
        <taxon>Eresidae</taxon>
        <taxon>Stegodyphus</taxon>
    </lineage>
</organism>
<evidence type="ECO:0000256" key="2">
    <source>
        <dbReference type="ARBA" id="ARBA00022771"/>
    </source>
</evidence>
<feature type="non-terminal residue" evidence="7">
    <location>
        <position position="411"/>
    </location>
</feature>
<keyword evidence="4 5" id="KW-0238">DNA-binding</keyword>
<dbReference type="GO" id="GO:0003677">
    <property type="term" value="F:DNA binding"/>
    <property type="evidence" value="ECO:0007669"/>
    <property type="project" value="UniProtKB-UniRule"/>
</dbReference>
<evidence type="ECO:0000259" key="6">
    <source>
        <dbReference type="PROSITE" id="PS50950"/>
    </source>
</evidence>
<evidence type="ECO:0000256" key="4">
    <source>
        <dbReference type="ARBA" id="ARBA00023125"/>
    </source>
</evidence>
<dbReference type="EMBL" id="KK116219">
    <property type="protein sequence ID" value="KFM67103.1"/>
    <property type="molecule type" value="Genomic_DNA"/>
</dbReference>
<dbReference type="InterPro" id="IPR006612">
    <property type="entry name" value="THAP_Znf"/>
</dbReference>
<keyword evidence="1" id="KW-0479">Metal-binding</keyword>
<accession>A0A087TPR4</accession>
<dbReference type="SUPFAM" id="SSF57716">
    <property type="entry name" value="Glucocorticoid receptor-like (DNA-binding domain)"/>
    <property type="match status" value="1"/>
</dbReference>
<dbReference type="Proteomes" id="UP000054359">
    <property type="component" value="Unassembled WGS sequence"/>
</dbReference>
<feature type="domain" description="THAP-type" evidence="6">
    <location>
        <begin position="1"/>
        <end position="84"/>
    </location>
</feature>
<proteinExistence type="predicted"/>
<name>A0A087TPR4_STEMI</name>